<proteinExistence type="predicted"/>
<dbReference type="KEGG" id="tpd:Teth39_1251"/>
<keyword evidence="2" id="KW-0966">Cell projection</keyword>
<evidence type="ECO:0000313" key="2">
    <source>
        <dbReference type="EMBL" id="ABY94905.1"/>
    </source>
</evidence>
<feature type="domain" description="Flagellar hook-length control protein-like C-terminal" evidence="1">
    <location>
        <begin position="330"/>
        <end position="400"/>
    </location>
</feature>
<sequence>MIGVVPDTDLLPFKIQQPRADKTKPVVDYKKFPSPKDNKANKFSEMLQQQMAINENKENSTDKVVSDGNVELNSLFSTTQSLKKEKNLKSFQTEDLSLADVFNWLQQLINGLNVAIQKDDGKELSEKQNFYVELQKEVQKLIQDFLNNGVLNVDKLSQKISQLLEEKLGVKLQPDAIATAIKSDNFKEVLKVYSDKNVDINNTNIQTTDSIVFSQQAIKKDGTDNLTLLNENLSLIDNQRILEENKEIIPKTKDSQPDSNSKILTIKNEKNLGENQQLQQNDFAFLKNDGKTFENQLINHQSSKLKEAPESQIFDQIVKSINFLKNDMFSTISIQLKPEFLGKLQINLKSVDGNIIATIITDSEKVKHQIESNIGILSAQLDLKGIKIDSFNVTVDKNMQFTSQYNGQQQSYNDNSQEQNLHRVYSGYLHYDLAEAEETETLQQIYNISQDHIDVRA</sequence>
<evidence type="ECO:0000259" key="1">
    <source>
        <dbReference type="Pfam" id="PF02120"/>
    </source>
</evidence>
<gene>
    <name evidence="2" type="ordered locus">Teth39_1251</name>
</gene>
<keyword evidence="2" id="KW-0969">Cilium</keyword>
<dbReference type="AlphaFoldDB" id="B0K9U2"/>
<dbReference type="RefSeq" id="WP_009052411.1">
    <property type="nucleotide sequence ID" value="NC_010321.1"/>
</dbReference>
<name>B0K9U2_THEP3</name>
<dbReference type="EMBL" id="CP000924">
    <property type="protein sequence ID" value="ABY94905.1"/>
    <property type="molecule type" value="Genomic_DNA"/>
</dbReference>
<keyword evidence="3" id="KW-1185">Reference proteome</keyword>
<dbReference type="InterPro" id="IPR021136">
    <property type="entry name" value="Flagellar_hook_control-like_C"/>
</dbReference>
<dbReference type="Proteomes" id="UP000002156">
    <property type="component" value="Chromosome"/>
</dbReference>
<evidence type="ECO:0000313" key="3">
    <source>
        <dbReference type="Proteomes" id="UP000002156"/>
    </source>
</evidence>
<dbReference type="CDD" id="cd17470">
    <property type="entry name" value="T3SS_Flik_C"/>
    <property type="match status" value="1"/>
</dbReference>
<dbReference type="Gene3D" id="3.30.750.140">
    <property type="match status" value="1"/>
</dbReference>
<dbReference type="Pfam" id="PF02120">
    <property type="entry name" value="Flg_hook"/>
    <property type="match status" value="1"/>
</dbReference>
<dbReference type="HOGENOM" id="CLU_594376_0_0_9"/>
<dbReference type="eggNOG" id="COG3144">
    <property type="taxonomic scope" value="Bacteria"/>
</dbReference>
<dbReference type="STRING" id="340099.Teth39_1251"/>
<keyword evidence="2" id="KW-0282">Flagellum</keyword>
<protein>
    <submittedName>
        <fullName evidence="2">Flagellar hook-length control protein</fullName>
    </submittedName>
</protein>
<accession>B0K9U2</accession>
<dbReference type="InterPro" id="IPR038610">
    <property type="entry name" value="FliK-like_C_sf"/>
</dbReference>
<reference evidence="3" key="1">
    <citation type="submission" date="2008-01" db="EMBL/GenBank/DDBJ databases">
        <title>Complete sequence of Thermoanaerobacter pseudethanolicus 39E.</title>
        <authorList>
            <person name="Copeland A."/>
            <person name="Lucas S."/>
            <person name="Lapidus A."/>
            <person name="Barry K."/>
            <person name="Glavina del Rio T."/>
            <person name="Dalin E."/>
            <person name="Tice H."/>
            <person name="Pitluck S."/>
            <person name="Bruce D."/>
            <person name="Goodwin L."/>
            <person name="Saunders E."/>
            <person name="Brettin T."/>
            <person name="Detter J.C."/>
            <person name="Han C."/>
            <person name="Schmutz J."/>
            <person name="Larimer F."/>
            <person name="Land M."/>
            <person name="Hauser L."/>
            <person name="Kyrpides N."/>
            <person name="Lykidis A."/>
            <person name="Hemme C."/>
            <person name="Fields M.W."/>
            <person name="He Z."/>
            <person name="Zhou J."/>
            <person name="Richardson P."/>
        </authorList>
    </citation>
    <scope>NUCLEOTIDE SEQUENCE [LARGE SCALE GENOMIC DNA]</scope>
    <source>
        <strain evidence="3">ATCC 33223 / DSM 2355 / 39E</strain>
    </source>
</reference>
<organism evidence="2 3">
    <name type="scientific">Thermoanaerobacter pseudethanolicus (strain ATCC 33223 / 39E)</name>
    <name type="common">Clostridium thermohydrosulfuricum</name>
    <dbReference type="NCBI Taxonomy" id="340099"/>
    <lineage>
        <taxon>Bacteria</taxon>
        <taxon>Bacillati</taxon>
        <taxon>Bacillota</taxon>
        <taxon>Clostridia</taxon>
        <taxon>Thermoanaerobacterales</taxon>
        <taxon>Thermoanaerobacteraceae</taxon>
        <taxon>Thermoanaerobacter</taxon>
    </lineage>
</organism>